<name>A0ABU9E7B2_9BACT</name>
<protein>
    <recommendedName>
        <fullName evidence="4">Transmembrane protein</fullName>
    </recommendedName>
</protein>
<proteinExistence type="predicted"/>
<keyword evidence="1" id="KW-0472">Membrane</keyword>
<evidence type="ECO:0008006" key="4">
    <source>
        <dbReference type="Google" id="ProtNLM"/>
    </source>
</evidence>
<keyword evidence="3" id="KW-1185">Reference proteome</keyword>
<reference evidence="2 3" key="1">
    <citation type="submission" date="2024-02" db="EMBL/GenBank/DDBJ databases">
        <title>A novel Gemmatimonadota bacterium.</title>
        <authorList>
            <person name="Du Z.-J."/>
            <person name="Ye Y.-Q."/>
        </authorList>
    </citation>
    <scope>NUCLEOTIDE SEQUENCE [LARGE SCALE GENOMIC DNA]</scope>
    <source>
        <strain evidence="2 3">DH-20</strain>
    </source>
</reference>
<comment type="caution">
    <text evidence="2">The sequence shown here is derived from an EMBL/GenBank/DDBJ whole genome shotgun (WGS) entry which is preliminary data.</text>
</comment>
<feature type="transmembrane region" description="Helical" evidence="1">
    <location>
        <begin position="181"/>
        <end position="198"/>
    </location>
</feature>
<accession>A0ABU9E7B2</accession>
<evidence type="ECO:0000256" key="1">
    <source>
        <dbReference type="SAM" id="Phobius"/>
    </source>
</evidence>
<dbReference type="Proteomes" id="UP001484239">
    <property type="component" value="Unassembled WGS sequence"/>
</dbReference>
<dbReference type="EMBL" id="JBBHLI010000001">
    <property type="protein sequence ID" value="MEK9499505.1"/>
    <property type="molecule type" value="Genomic_DNA"/>
</dbReference>
<keyword evidence="1" id="KW-1133">Transmembrane helix</keyword>
<feature type="transmembrane region" description="Helical" evidence="1">
    <location>
        <begin position="66"/>
        <end position="86"/>
    </location>
</feature>
<dbReference type="RefSeq" id="WP_405276261.1">
    <property type="nucleotide sequence ID" value="NZ_JBBHLI010000001.1"/>
</dbReference>
<gene>
    <name evidence="2" type="ORF">WI372_00745</name>
</gene>
<feature type="transmembrane region" description="Helical" evidence="1">
    <location>
        <begin position="36"/>
        <end position="60"/>
    </location>
</feature>
<feature type="transmembrane region" description="Helical" evidence="1">
    <location>
        <begin position="131"/>
        <end position="148"/>
    </location>
</feature>
<organism evidence="2 3">
    <name type="scientific">Gaopeijia maritima</name>
    <dbReference type="NCBI Taxonomy" id="3119007"/>
    <lineage>
        <taxon>Bacteria</taxon>
        <taxon>Pseudomonadati</taxon>
        <taxon>Gemmatimonadota</taxon>
        <taxon>Longimicrobiia</taxon>
        <taxon>Gaopeijiales</taxon>
        <taxon>Gaopeijiaceae</taxon>
        <taxon>Gaopeijia</taxon>
    </lineage>
</organism>
<evidence type="ECO:0000313" key="3">
    <source>
        <dbReference type="Proteomes" id="UP001484239"/>
    </source>
</evidence>
<feature type="transmembrane region" description="Helical" evidence="1">
    <location>
        <begin position="106"/>
        <end position="125"/>
    </location>
</feature>
<evidence type="ECO:0000313" key="2">
    <source>
        <dbReference type="EMBL" id="MEK9499505.1"/>
    </source>
</evidence>
<sequence>MTPSPSARPSTDPIALGDRAVDDLRFIRRTMERGPAFTAVPGWGGVGMGVVALGAAALAATRATPTGWIGVWLLTAAIAIGIALGAMRRKAHAAGLSLASGSGRKFLLGFFPPALAGAILTLALFRGGLMQPIPGTWLLLYGVAVVAAGTFSVRVVPVMGACFMALGTVALLAPASWGDPLLAAGFGLIHIGFGIHIARNHGG</sequence>
<feature type="transmembrane region" description="Helical" evidence="1">
    <location>
        <begin position="155"/>
        <end position="175"/>
    </location>
</feature>
<keyword evidence="1" id="KW-0812">Transmembrane</keyword>